<sequence>MVVTARKFDIEHKQVHDWRKERLVEWIKSGYKKQIAVTQNMHSESESPQSLLILDLFRGHLVDFIKHQFQENDTHLAVILAELMSKLQPLNVVINKPFKDKNKFDARIIRKTFKCYSILVEIDGPEDDLVFNYEILGKELANTNEEEVLNFDNNNDEYEEIRVDNDWK</sequence>
<name>A0ABN7UDM2_GIGMA</name>
<feature type="domain" description="DDE-1" evidence="1">
    <location>
        <begin position="24"/>
        <end position="101"/>
    </location>
</feature>
<dbReference type="Proteomes" id="UP000789901">
    <property type="component" value="Unassembled WGS sequence"/>
</dbReference>
<dbReference type="InterPro" id="IPR004875">
    <property type="entry name" value="DDE_SF_endonuclease_dom"/>
</dbReference>
<gene>
    <name evidence="2" type="ORF">GMARGA_LOCUS4675</name>
</gene>
<dbReference type="EMBL" id="CAJVQB010001864">
    <property type="protein sequence ID" value="CAG8553619.1"/>
    <property type="molecule type" value="Genomic_DNA"/>
</dbReference>
<keyword evidence="3" id="KW-1185">Reference proteome</keyword>
<evidence type="ECO:0000313" key="3">
    <source>
        <dbReference type="Proteomes" id="UP000789901"/>
    </source>
</evidence>
<evidence type="ECO:0000259" key="1">
    <source>
        <dbReference type="Pfam" id="PF03184"/>
    </source>
</evidence>
<evidence type="ECO:0000313" key="2">
    <source>
        <dbReference type="EMBL" id="CAG8553619.1"/>
    </source>
</evidence>
<accession>A0ABN7UDM2</accession>
<organism evidence="2 3">
    <name type="scientific">Gigaspora margarita</name>
    <dbReference type="NCBI Taxonomy" id="4874"/>
    <lineage>
        <taxon>Eukaryota</taxon>
        <taxon>Fungi</taxon>
        <taxon>Fungi incertae sedis</taxon>
        <taxon>Mucoromycota</taxon>
        <taxon>Glomeromycotina</taxon>
        <taxon>Glomeromycetes</taxon>
        <taxon>Diversisporales</taxon>
        <taxon>Gigasporaceae</taxon>
        <taxon>Gigaspora</taxon>
    </lineage>
</organism>
<reference evidence="2 3" key="1">
    <citation type="submission" date="2021-06" db="EMBL/GenBank/DDBJ databases">
        <authorList>
            <person name="Kallberg Y."/>
            <person name="Tangrot J."/>
            <person name="Rosling A."/>
        </authorList>
    </citation>
    <scope>NUCLEOTIDE SEQUENCE [LARGE SCALE GENOMIC DNA]</scope>
    <source>
        <strain evidence="2 3">120-4 pot B 10/14</strain>
    </source>
</reference>
<proteinExistence type="predicted"/>
<dbReference type="Pfam" id="PF03184">
    <property type="entry name" value="DDE_1"/>
    <property type="match status" value="1"/>
</dbReference>
<protein>
    <submittedName>
        <fullName evidence="2">9623_t:CDS:1</fullName>
    </submittedName>
</protein>
<comment type="caution">
    <text evidence="2">The sequence shown here is derived from an EMBL/GenBank/DDBJ whole genome shotgun (WGS) entry which is preliminary data.</text>
</comment>